<reference evidence="2 3" key="1">
    <citation type="submission" date="2018-06" db="EMBL/GenBank/DDBJ databases">
        <authorList>
            <consortium name="Pathogen Informatics"/>
            <person name="Doyle S."/>
        </authorList>
    </citation>
    <scope>NUCLEOTIDE SEQUENCE [LARGE SCALE GENOMIC DNA]</scope>
    <source>
        <strain evidence="2 3">NCTC4670</strain>
    </source>
</reference>
<gene>
    <name evidence="2" type="primary">malA</name>
    <name evidence="2" type="ORF">NCTC4670_01101</name>
</gene>
<sequence length="275" mass="31417">MPDKKQFPISYISHCLFPRAMFVSRAQFTWWQNLLIIVFLNALIMIPVTLHYANMTTYPLERIVTKSLSPITDKTYQALTQGKVEENTFQGQSLIRRDGDLVLAVLPTKVDLEKLASESTRQIIVTKKEWRFVTPGGKEIRAHVRSQQQSLADLTTVKAVKDFVNQQWYDSNKASVLGFLLLTFVLMVYVGTLIVIGLGAFFLTLTKRSRLFMIRNFSEGLGLMVNCLAWPSLLAIALSFFIQDPVLIMNCQVFGTLLMLTWVFYKTQFRDSLPS</sequence>
<feature type="transmembrane region" description="Helical" evidence="1">
    <location>
        <begin position="247"/>
        <end position="265"/>
    </location>
</feature>
<keyword evidence="1" id="KW-1133">Transmembrane helix</keyword>
<protein>
    <submittedName>
        <fullName evidence="2">Maltodextrose utilization protein malA</fullName>
    </submittedName>
</protein>
<organism evidence="2 3">
    <name type="scientific">Streptococcus dysgalactiae subsp. dysgalactiae</name>
    <dbReference type="NCBI Taxonomy" id="99822"/>
    <lineage>
        <taxon>Bacteria</taxon>
        <taxon>Bacillati</taxon>
        <taxon>Bacillota</taxon>
        <taxon>Bacilli</taxon>
        <taxon>Lactobacillales</taxon>
        <taxon>Streptococcaceae</taxon>
        <taxon>Streptococcus</taxon>
    </lineage>
</organism>
<evidence type="ECO:0000313" key="3">
    <source>
        <dbReference type="Proteomes" id="UP000254797"/>
    </source>
</evidence>
<accession>A0A380JXC6</accession>
<dbReference type="Proteomes" id="UP000254797">
    <property type="component" value="Unassembled WGS sequence"/>
</dbReference>
<proteinExistence type="predicted"/>
<name>A0A380JXC6_STRDY</name>
<evidence type="ECO:0000313" key="2">
    <source>
        <dbReference type="EMBL" id="SUN49878.1"/>
    </source>
</evidence>
<evidence type="ECO:0000256" key="1">
    <source>
        <dbReference type="SAM" id="Phobius"/>
    </source>
</evidence>
<feature type="transmembrane region" description="Helical" evidence="1">
    <location>
        <begin position="176"/>
        <end position="203"/>
    </location>
</feature>
<feature type="transmembrane region" description="Helical" evidence="1">
    <location>
        <begin position="34"/>
        <end position="53"/>
    </location>
</feature>
<feature type="transmembrane region" description="Helical" evidence="1">
    <location>
        <begin position="223"/>
        <end position="241"/>
    </location>
</feature>
<dbReference type="RefSeq" id="WP_115246133.1">
    <property type="nucleotide sequence ID" value="NZ_UHFG01000004.1"/>
</dbReference>
<keyword evidence="1" id="KW-0472">Membrane</keyword>
<dbReference type="AlphaFoldDB" id="A0A380JXC6"/>
<keyword evidence="1" id="KW-0812">Transmembrane</keyword>
<dbReference type="EMBL" id="UHFG01000004">
    <property type="protein sequence ID" value="SUN49878.1"/>
    <property type="molecule type" value="Genomic_DNA"/>
</dbReference>